<proteinExistence type="predicted"/>
<accession>A0A436ZQP0</accession>
<dbReference type="AlphaFoldDB" id="A0A436ZQP0"/>
<keyword evidence="2" id="KW-1185">Reference proteome</keyword>
<gene>
    <name evidence="1" type="ORF">DFL_009104</name>
</gene>
<dbReference type="RefSeq" id="XP_067486774.1">
    <property type="nucleotide sequence ID" value="XM_067638936.1"/>
</dbReference>
<sequence>MCCLPCRRLPHQQRTCNRNKKTYISQAAASRGVLLRKKEAIPTSARLRINDLDFMHPPRTGSPTNH</sequence>
<dbReference type="EMBL" id="SAEB01000012">
    <property type="protein sequence ID" value="RVD81230.1"/>
    <property type="molecule type" value="Genomic_DNA"/>
</dbReference>
<evidence type="ECO:0000313" key="1">
    <source>
        <dbReference type="EMBL" id="RVD81230.1"/>
    </source>
</evidence>
<dbReference type="VEuPathDB" id="FungiDB:DFL_009104"/>
<comment type="caution">
    <text evidence="1">The sequence shown here is derived from an EMBL/GenBank/DDBJ whole genome shotgun (WGS) entry which is preliminary data.</text>
</comment>
<organism evidence="1 2">
    <name type="scientific">Arthrobotrys flagrans</name>
    <name type="common">Nematode-trapping fungus</name>
    <name type="synonym">Trichothecium flagrans</name>
    <dbReference type="NCBI Taxonomy" id="97331"/>
    <lineage>
        <taxon>Eukaryota</taxon>
        <taxon>Fungi</taxon>
        <taxon>Dikarya</taxon>
        <taxon>Ascomycota</taxon>
        <taxon>Pezizomycotina</taxon>
        <taxon>Orbiliomycetes</taxon>
        <taxon>Orbiliales</taxon>
        <taxon>Orbiliaceae</taxon>
        <taxon>Arthrobotrys</taxon>
    </lineage>
</organism>
<dbReference type="Proteomes" id="UP000283090">
    <property type="component" value="Unassembled WGS sequence"/>
</dbReference>
<name>A0A436ZQP0_ARTFL</name>
<reference evidence="1 2" key="1">
    <citation type="submission" date="2019-01" db="EMBL/GenBank/DDBJ databases">
        <title>Intercellular communication is required for trap formation in the nematode-trapping fungus Duddingtonia flagrans.</title>
        <authorList>
            <person name="Youssar L."/>
            <person name="Wernet V."/>
            <person name="Hensel N."/>
            <person name="Hildebrandt H.-G."/>
            <person name="Fischer R."/>
        </authorList>
    </citation>
    <scope>NUCLEOTIDE SEQUENCE [LARGE SCALE GENOMIC DNA]</scope>
    <source>
        <strain evidence="1 2">CBS H-5679</strain>
    </source>
</reference>
<evidence type="ECO:0000313" key="2">
    <source>
        <dbReference type="Proteomes" id="UP000283090"/>
    </source>
</evidence>
<dbReference type="GeneID" id="93591415"/>
<protein>
    <submittedName>
        <fullName evidence="1">Uncharacterized protein</fullName>
    </submittedName>
</protein>